<evidence type="ECO:0000256" key="5">
    <source>
        <dbReference type="PROSITE-ProRule" id="PRU10141"/>
    </source>
</evidence>
<evidence type="ECO:0000256" key="1">
    <source>
        <dbReference type="ARBA" id="ARBA00022679"/>
    </source>
</evidence>
<dbReference type="GO" id="GO:0005524">
    <property type="term" value="F:ATP binding"/>
    <property type="evidence" value="ECO:0007669"/>
    <property type="project" value="UniProtKB-UniRule"/>
</dbReference>
<dbReference type="AlphaFoldDB" id="A0A3E0GVL0"/>
<feature type="binding site" evidence="5">
    <location>
        <position position="43"/>
    </location>
    <ligand>
        <name>ATP</name>
        <dbReference type="ChEBI" id="CHEBI:30616"/>
    </ligand>
</feature>
<keyword evidence="8" id="KW-0723">Serine/threonine-protein kinase</keyword>
<proteinExistence type="predicted"/>
<dbReference type="GO" id="GO:0004674">
    <property type="term" value="F:protein serine/threonine kinase activity"/>
    <property type="evidence" value="ECO:0007669"/>
    <property type="project" value="UniProtKB-KW"/>
</dbReference>
<dbReference type="OrthoDB" id="9762169at2"/>
<name>A0A3E0GVL0_9PSEU</name>
<keyword evidence="1" id="KW-0808">Transferase</keyword>
<dbReference type="Proteomes" id="UP000256269">
    <property type="component" value="Unassembled WGS sequence"/>
</dbReference>
<keyword evidence="4 5" id="KW-0067">ATP-binding</keyword>
<dbReference type="InterPro" id="IPR000719">
    <property type="entry name" value="Prot_kinase_dom"/>
</dbReference>
<dbReference type="CDD" id="cd14014">
    <property type="entry name" value="STKc_PknB_like"/>
    <property type="match status" value="1"/>
</dbReference>
<dbReference type="InterPro" id="IPR017441">
    <property type="entry name" value="Protein_kinase_ATP_BS"/>
</dbReference>
<dbReference type="PROSITE" id="PS00108">
    <property type="entry name" value="PROTEIN_KINASE_ST"/>
    <property type="match status" value="1"/>
</dbReference>
<dbReference type="Pfam" id="PF00069">
    <property type="entry name" value="Pkinase"/>
    <property type="match status" value="1"/>
</dbReference>
<dbReference type="PROSITE" id="PS00107">
    <property type="entry name" value="PROTEIN_KINASE_ATP"/>
    <property type="match status" value="1"/>
</dbReference>
<evidence type="ECO:0000256" key="4">
    <source>
        <dbReference type="ARBA" id="ARBA00022840"/>
    </source>
</evidence>
<keyword evidence="3 8" id="KW-0418">Kinase</keyword>
<keyword evidence="2 5" id="KW-0547">Nucleotide-binding</keyword>
<dbReference type="InterPro" id="IPR008271">
    <property type="entry name" value="Ser/Thr_kinase_AS"/>
</dbReference>
<dbReference type="InterPro" id="IPR011009">
    <property type="entry name" value="Kinase-like_dom_sf"/>
</dbReference>
<protein>
    <submittedName>
        <fullName evidence="8">Serine/threonine protein kinase</fullName>
    </submittedName>
</protein>
<keyword evidence="9" id="KW-1185">Reference proteome</keyword>
<evidence type="ECO:0000256" key="6">
    <source>
        <dbReference type="SAM" id="MobiDB-lite"/>
    </source>
</evidence>
<dbReference type="PANTHER" id="PTHR43289">
    <property type="entry name" value="MITOGEN-ACTIVATED PROTEIN KINASE KINASE KINASE 20-RELATED"/>
    <property type="match status" value="1"/>
</dbReference>
<gene>
    <name evidence="8" type="ORF">BCF44_1287</name>
</gene>
<feature type="region of interest" description="Disordered" evidence="6">
    <location>
        <begin position="360"/>
        <end position="389"/>
    </location>
</feature>
<dbReference type="EMBL" id="QUNO01000028">
    <property type="protein sequence ID" value="REH27704.1"/>
    <property type="molecule type" value="Genomic_DNA"/>
</dbReference>
<dbReference type="SMART" id="SM00220">
    <property type="entry name" value="S_TKc"/>
    <property type="match status" value="1"/>
</dbReference>
<organism evidence="8 9">
    <name type="scientific">Kutzneria buriramensis</name>
    <dbReference type="NCBI Taxonomy" id="1045776"/>
    <lineage>
        <taxon>Bacteria</taxon>
        <taxon>Bacillati</taxon>
        <taxon>Actinomycetota</taxon>
        <taxon>Actinomycetes</taxon>
        <taxon>Pseudonocardiales</taxon>
        <taxon>Pseudonocardiaceae</taxon>
        <taxon>Kutzneria</taxon>
    </lineage>
</organism>
<evidence type="ECO:0000313" key="9">
    <source>
        <dbReference type="Proteomes" id="UP000256269"/>
    </source>
</evidence>
<evidence type="ECO:0000256" key="3">
    <source>
        <dbReference type="ARBA" id="ARBA00022777"/>
    </source>
</evidence>
<feature type="domain" description="Protein kinase" evidence="7">
    <location>
        <begin position="15"/>
        <end position="271"/>
    </location>
</feature>
<dbReference type="PROSITE" id="PS50011">
    <property type="entry name" value="PROTEIN_KINASE_DOM"/>
    <property type="match status" value="1"/>
</dbReference>
<feature type="compositionally biased region" description="Polar residues" evidence="6">
    <location>
        <begin position="360"/>
        <end position="386"/>
    </location>
</feature>
<reference evidence="8 9" key="1">
    <citation type="submission" date="2018-08" db="EMBL/GenBank/DDBJ databases">
        <title>Genomic Encyclopedia of Archaeal and Bacterial Type Strains, Phase II (KMG-II): from individual species to whole genera.</title>
        <authorList>
            <person name="Goeker M."/>
        </authorList>
    </citation>
    <scope>NUCLEOTIDE SEQUENCE [LARGE SCALE GENOMIC DNA]</scope>
    <source>
        <strain evidence="8 9">DSM 45791</strain>
    </source>
</reference>
<dbReference type="PANTHER" id="PTHR43289:SF34">
    <property type="entry name" value="SERINE_THREONINE-PROTEIN KINASE YBDM-RELATED"/>
    <property type="match status" value="1"/>
</dbReference>
<accession>A0A3E0GVL0</accession>
<comment type="caution">
    <text evidence="8">The sequence shown here is derived from an EMBL/GenBank/DDBJ whole genome shotgun (WGS) entry which is preliminary data.</text>
</comment>
<feature type="region of interest" description="Disordered" evidence="6">
    <location>
        <begin position="284"/>
        <end position="304"/>
    </location>
</feature>
<evidence type="ECO:0000313" key="8">
    <source>
        <dbReference type="EMBL" id="REH27704.1"/>
    </source>
</evidence>
<dbReference type="Gene3D" id="3.30.200.20">
    <property type="entry name" value="Phosphorylase Kinase, domain 1"/>
    <property type="match status" value="1"/>
</dbReference>
<dbReference type="RefSeq" id="WP_116181554.1">
    <property type="nucleotide sequence ID" value="NZ_CP144375.1"/>
</dbReference>
<evidence type="ECO:0000259" key="7">
    <source>
        <dbReference type="PROSITE" id="PS50011"/>
    </source>
</evidence>
<dbReference type="SUPFAM" id="SSF56112">
    <property type="entry name" value="Protein kinase-like (PK-like)"/>
    <property type="match status" value="1"/>
</dbReference>
<dbReference type="Gene3D" id="1.10.510.10">
    <property type="entry name" value="Transferase(Phosphotransferase) domain 1"/>
    <property type="match status" value="1"/>
</dbReference>
<sequence length="512" mass="52179">MRPLEPTDPQSVGRYRLEARLGSGGFGDVYLGRTPGGRLVAVKCVRERVDDPQLRQRFAAEMEAARRVGGFHTAQVVDADAEATPPYLVTAYIPGPTLAQVIAEHGRLPEPSLRVLGAGLAEALEAIHSAGLIHRDLKPSNVLIAHDGPRVIDFGIARALDGTALTGTGSVLGTPTFMAPEQARGLALTPACDVFNLGLVLCHAAASPPFGEGSTAALIYRVVHEEPDVGTLPAVLQGPVAACLAKDPAQRPSPAELLAIFGGSTPHVSWLPPEVRTMVPQPARTGAETATTGPHHQPLMPAPTPPLSQVPLPVRGSRRSGVIGALVATVLGLAAATIVTVVAVNSLPGGAPAATNKTVATVGPTGSETGGHTTPTGSETGGHTTTPAPPLSATIAGTWSADNGPLTVTIVKVVDNGGRVSLTVSAHNGATQAVNLPSFGYFTATDDQGTSYTAGPGTVITAPAGGTVSDTLTLEKSVPASARSLNIAWAQVFSLDLAVHGSISITGVPLPR</sequence>
<evidence type="ECO:0000256" key="2">
    <source>
        <dbReference type="ARBA" id="ARBA00022741"/>
    </source>
</evidence>